<feature type="region of interest" description="Disordered" evidence="1">
    <location>
        <begin position="1"/>
        <end position="75"/>
    </location>
</feature>
<organism evidence="2 3">
    <name type="scientific">Linum trigynum</name>
    <dbReference type="NCBI Taxonomy" id="586398"/>
    <lineage>
        <taxon>Eukaryota</taxon>
        <taxon>Viridiplantae</taxon>
        <taxon>Streptophyta</taxon>
        <taxon>Embryophyta</taxon>
        <taxon>Tracheophyta</taxon>
        <taxon>Spermatophyta</taxon>
        <taxon>Magnoliopsida</taxon>
        <taxon>eudicotyledons</taxon>
        <taxon>Gunneridae</taxon>
        <taxon>Pentapetalae</taxon>
        <taxon>rosids</taxon>
        <taxon>fabids</taxon>
        <taxon>Malpighiales</taxon>
        <taxon>Linaceae</taxon>
        <taxon>Linum</taxon>
    </lineage>
</organism>
<evidence type="ECO:0000256" key="1">
    <source>
        <dbReference type="SAM" id="MobiDB-lite"/>
    </source>
</evidence>
<protein>
    <submittedName>
        <fullName evidence="2">Uncharacterized protein</fullName>
    </submittedName>
</protein>
<gene>
    <name evidence="2" type="ORF">LTRI10_LOCUS28004</name>
</gene>
<dbReference type="AlphaFoldDB" id="A0AAV2ELX7"/>
<dbReference type="EMBL" id="OZ034818">
    <property type="protein sequence ID" value="CAL1386991.1"/>
    <property type="molecule type" value="Genomic_DNA"/>
</dbReference>
<evidence type="ECO:0000313" key="2">
    <source>
        <dbReference type="EMBL" id="CAL1386991.1"/>
    </source>
</evidence>
<evidence type="ECO:0000313" key="3">
    <source>
        <dbReference type="Proteomes" id="UP001497516"/>
    </source>
</evidence>
<keyword evidence="3" id="KW-1185">Reference proteome</keyword>
<dbReference type="Proteomes" id="UP001497516">
    <property type="component" value="Chromosome 5"/>
</dbReference>
<proteinExistence type="predicted"/>
<name>A0AAV2ELX7_9ROSI</name>
<feature type="compositionally biased region" description="Basic and acidic residues" evidence="1">
    <location>
        <begin position="57"/>
        <end position="68"/>
    </location>
</feature>
<reference evidence="2 3" key="1">
    <citation type="submission" date="2024-04" db="EMBL/GenBank/DDBJ databases">
        <authorList>
            <person name="Fracassetti M."/>
        </authorList>
    </citation>
    <scope>NUCLEOTIDE SEQUENCE [LARGE SCALE GENOMIC DNA]</scope>
</reference>
<accession>A0AAV2ELX7</accession>
<sequence>MLRAEEAGDDEAPRLGQGKQKNPDPPIKELNPTSSKARHCNPSSVGHLDAEQPPGKNEGENQRIDSPHKLLNQPS</sequence>